<dbReference type="GO" id="GO:0003743">
    <property type="term" value="F:translation initiation factor activity"/>
    <property type="evidence" value="ECO:0007669"/>
    <property type="project" value="UniProtKB-KW"/>
</dbReference>
<evidence type="ECO:0000256" key="1">
    <source>
        <dbReference type="ARBA" id="ARBA00009860"/>
    </source>
</evidence>
<dbReference type="KEGG" id="ccp:CHC_T00008457001"/>
<evidence type="ECO:0000256" key="4">
    <source>
        <dbReference type="ARBA" id="ARBA00022884"/>
    </source>
</evidence>
<evidence type="ECO:0000256" key="2">
    <source>
        <dbReference type="ARBA" id="ARBA00022540"/>
    </source>
</evidence>
<dbReference type="Proteomes" id="UP000012073">
    <property type="component" value="Unassembled WGS sequence"/>
</dbReference>
<organism evidence="7 8">
    <name type="scientific">Chondrus crispus</name>
    <name type="common">Carrageen Irish moss</name>
    <name type="synonym">Polymorpha crispa</name>
    <dbReference type="NCBI Taxonomy" id="2769"/>
    <lineage>
        <taxon>Eukaryota</taxon>
        <taxon>Rhodophyta</taxon>
        <taxon>Florideophyceae</taxon>
        <taxon>Rhodymeniophycidae</taxon>
        <taxon>Gigartinales</taxon>
        <taxon>Gigartinaceae</taxon>
        <taxon>Chondrus</taxon>
    </lineage>
</organism>
<protein>
    <submittedName>
        <fullName evidence="7">Translation initiation factor eIF4, subunit E, type 1</fullName>
    </submittedName>
</protein>
<accession>R7QP45</accession>
<name>R7QP45_CHOCR</name>
<evidence type="ECO:0000313" key="7">
    <source>
        <dbReference type="EMBL" id="CDF39864.1"/>
    </source>
</evidence>
<dbReference type="GO" id="GO:0000340">
    <property type="term" value="F:RNA 7-methylguanosine cap binding"/>
    <property type="evidence" value="ECO:0007669"/>
    <property type="project" value="TreeGrafter"/>
</dbReference>
<dbReference type="InterPro" id="IPR023398">
    <property type="entry name" value="TIF_eIF4e-like"/>
</dbReference>
<gene>
    <name evidence="7" type="ORF">CHC_T00008457001</name>
</gene>
<dbReference type="SUPFAM" id="SSF55418">
    <property type="entry name" value="eIF4e-like"/>
    <property type="match status" value="1"/>
</dbReference>
<evidence type="ECO:0000256" key="3">
    <source>
        <dbReference type="ARBA" id="ARBA00022845"/>
    </source>
</evidence>
<dbReference type="GO" id="GO:0006417">
    <property type="term" value="P:regulation of translation"/>
    <property type="evidence" value="ECO:0007669"/>
    <property type="project" value="UniProtKB-KW"/>
</dbReference>
<dbReference type="InterPro" id="IPR001040">
    <property type="entry name" value="TIF_eIF_4E"/>
</dbReference>
<keyword evidence="8" id="KW-1185">Reference proteome</keyword>
<dbReference type="PhylomeDB" id="R7QP45"/>
<dbReference type="GO" id="GO:0016281">
    <property type="term" value="C:eukaryotic translation initiation factor 4F complex"/>
    <property type="evidence" value="ECO:0007669"/>
    <property type="project" value="TreeGrafter"/>
</dbReference>
<dbReference type="RefSeq" id="XP_005710158.1">
    <property type="nucleotide sequence ID" value="XM_005710101.1"/>
</dbReference>
<dbReference type="Gene3D" id="3.30.760.10">
    <property type="entry name" value="RNA Cap, Translation Initiation Factor Eif4e"/>
    <property type="match status" value="1"/>
</dbReference>
<dbReference type="OrthoDB" id="590761at2759"/>
<comment type="similarity">
    <text evidence="1 6">Belongs to the eukaryotic initiation factor 4E family.</text>
</comment>
<evidence type="ECO:0000256" key="5">
    <source>
        <dbReference type="ARBA" id="ARBA00022917"/>
    </source>
</evidence>
<sequence length="193" mass="22285">MTENTSASKSGEQKTHPLQFKWTLWHDIVNRSSYGANLREVASFDTVEDFWAVFNNLMEPSRLPRNNTYNLFKYGIEPKWEDKQNTNGGEWRLPLPNSYKDQLDKYWLNTLLTVLGEGFGPEESDDISGIVLNIKSGKDRLAIWTKSALSADLQMRIGQRWKKTVSITHEIEYISFKDAMGGARRGSSRYRIE</sequence>
<keyword evidence="4 6" id="KW-0694">RNA-binding</keyword>
<dbReference type="EMBL" id="HG002086">
    <property type="protein sequence ID" value="CDF39864.1"/>
    <property type="molecule type" value="Genomic_DNA"/>
</dbReference>
<evidence type="ECO:0000313" key="8">
    <source>
        <dbReference type="Proteomes" id="UP000012073"/>
    </source>
</evidence>
<evidence type="ECO:0000256" key="6">
    <source>
        <dbReference type="RuleBase" id="RU004374"/>
    </source>
</evidence>
<keyword evidence="3" id="KW-0810">Translation regulation</keyword>
<dbReference type="PANTHER" id="PTHR11960:SF8">
    <property type="entry name" value="EUKARYOTIC TRANSLATION INITIATION FACTOR 4E1-RELATED"/>
    <property type="match status" value="1"/>
</dbReference>
<dbReference type="GeneID" id="17317864"/>
<dbReference type="Gramene" id="CDF39864">
    <property type="protein sequence ID" value="CDF39864"/>
    <property type="gene ID" value="CHC_T00008457001"/>
</dbReference>
<keyword evidence="2 6" id="KW-0396">Initiation factor</keyword>
<dbReference type="OMA" id="EEFWAIV"/>
<dbReference type="STRING" id="2769.R7QP45"/>
<proteinExistence type="inferred from homology"/>
<keyword evidence="5 6" id="KW-0648">Protein biosynthesis</keyword>
<dbReference type="PANTHER" id="PTHR11960">
    <property type="entry name" value="EUKARYOTIC TRANSLATION INITIATION FACTOR 4E RELATED"/>
    <property type="match status" value="1"/>
</dbReference>
<dbReference type="AlphaFoldDB" id="R7QP45"/>
<dbReference type="Pfam" id="PF01652">
    <property type="entry name" value="IF4E"/>
    <property type="match status" value="1"/>
</dbReference>
<reference evidence="8" key="1">
    <citation type="journal article" date="2013" name="Proc. Natl. Acad. Sci. U.S.A.">
        <title>Genome structure and metabolic features in the red seaweed Chondrus crispus shed light on evolution of the Archaeplastida.</title>
        <authorList>
            <person name="Collen J."/>
            <person name="Porcel B."/>
            <person name="Carre W."/>
            <person name="Ball S.G."/>
            <person name="Chaparro C."/>
            <person name="Tonon T."/>
            <person name="Barbeyron T."/>
            <person name="Michel G."/>
            <person name="Noel B."/>
            <person name="Valentin K."/>
            <person name="Elias M."/>
            <person name="Artiguenave F."/>
            <person name="Arun A."/>
            <person name="Aury J.M."/>
            <person name="Barbosa-Neto J.F."/>
            <person name="Bothwell J.H."/>
            <person name="Bouget F.Y."/>
            <person name="Brillet L."/>
            <person name="Cabello-Hurtado F."/>
            <person name="Capella-Gutierrez S."/>
            <person name="Charrier B."/>
            <person name="Cladiere L."/>
            <person name="Cock J.M."/>
            <person name="Coelho S.M."/>
            <person name="Colleoni C."/>
            <person name="Czjzek M."/>
            <person name="Da Silva C."/>
            <person name="Delage L."/>
            <person name="Denoeud F."/>
            <person name="Deschamps P."/>
            <person name="Dittami S.M."/>
            <person name="Gabaldon T."/>
            <person name="Gachon C.M."/>
            <person name="Groisillier A."/>
            <person name="Herve C."/>
            <person name="Jabbari K."/>
            <person name="Katinka M."/>
            <person name="Kloareg B."/>
            <person name="Kowalczyk N."/>
            <person name="Labadie K."/>
            <person name="Leblanc C."/>
            <person name="Lopez P.J."/>
            <person name="McLachlan D.H."/>
            <person name="Meslet-Cladiere L."/>
            <person name="Moustafa A."/>
            <person name="Nehr Z."/>
            <person name="Nyvall Collen P."/>
            <person name="Panaud O."/>
            <person name="Partensky F."/>
            <person name="Poulain J."/>
            <person name="Rensing S.A."/>
            <person name="Rousvoal S."/>
            <person name="Samson G."/>
            <person name="Symeonidi A."/>
            <person name="Weissenbach J."/>
            <person name="Zambounis A."/>
            <person name="Wincker P."/>
            <person name="Boyen C."/>
        </authorList>
    </citation>
    <scope>NUCLEOTIDE SEQUENCE [LARGE SCALE GENOMIC DNA]</scope>
    <source>
        <strain evidence="8">cv. Stackhouse</strain>
    </source>
</reference>